<accession>A0A6C0AKQ2</accession>
<feature type="region of interest" description="Disordered" evidence="1">
    <location>
        <begin position="52"/>
        <end position="99"/>
    </location>
</feature>
<evidence type="ECO:0000256" key="1">
    <source>
        <dbReference type="SAM" id="MobiDB-lite"/>
    </source>
</evidence>
<dbReference type="EMBL" id="MN740678">
    <property type="protein sequence ID" value="QHS80384.1"/>
    <property type="molecule type" value="Genomic_DNA"/>
</dbReference>
<name>A0A6C0AKQ2_9ZZZZ</name>
<feature type="compositionally biased region" description="Basic residues" evidence="1">
    <location>
        <begin position="71"/>
        <end position="99"/>
    </location>
</feature>
<feature type="region of interest" description="Disordered" evidence="1">
    <location>
        <begin position="1"/>
        <end position="33"/>
    </location>
</feature>
<proteinExistence type="predicted"/>
<evidence type="ECO:0000313" key="2">
    <source>
        <dbReference type="EMBL" id="QHS80384.1"/>
    </source>
</evidence>
<reference evidence="2" key="1">
    <citation type="journal article" date="2020" name="Nature">
        <title>Giant virus diversity and host interactions through global metagenomics.</title>
        <authorList>
            <person name="Schulz F."/>
            <person name="Roux S."/>
            <person name="Paez-Espino D."/>
            <person name="Jungbluth S."/>
            <person name="Walsh D.A."/>
            <person name="Denef V.J."/>
            <person name="McMahon K.D."/>
            <person name="Konstantinidis K.T."/>
            <person name="Eloe-Fadrosh E.A."/>
            <person name="Kyrpides N.C."/>
            <person name="Woyke T."/>
        </authorList>
    </citation>
    <scope>NUCLEOTIDE SEQUENCE</scope>
    <source>
        <strain evidence="2">GVMAG-S-1039698-54</strain>
    </source>
</reference>
<organism evidence="2">
    <name type="scientific">viral metagenome</name>
    <dbReference type="NCBI Taxonomy" id="1070528"/>
    <lineage>
        <taxon>unclassified sequences</taxon>
        <taxon>metagenomes</taxon>
        <taxon>organismal metagenomes</taxon>
    </lineage>
</organism>
<feature type="compositionally biased region" description="Basic residues" evidence="1">
    <location>
        <begin position="19"/>
        <end position="28"/>
    </location>
</feature>
<feature type="compositionally biased region" description="Basic and acidic residues" evidence="1">
    <location>
        <begin position="9"/>
        <end position="18"/>
    </location>
</feature>
<sequence>MTTRKKLSSIKERTGEKKTFKRKYKTTKSKTNPKELLKKNIKVLLTASSFYRRTKKAPRIDGHGDKIKLPLARKSRKKRNKRKSRKKKKRKSRKKKKKC</sequence>
<protein>
    <submittedName>
        <fullName evidence="2">Uncharacterized protein</fullName>
    </submittedName>
</protein>
<dbReference type="AlphaFoldDB" id="A0A6C0AKQ2"/>
<feature type="compositionally biased region" description="Basic and acidic residues" evidence="1">
    <location>
        <begin position="58"/>
        <end position="68"/>
    </location>
</feature>